<dbReference type="Pfam" id="PF01833">
    <property type="entry name" value="TIG"/>
    <property type="match status" value="1"/>
</dbReference>
<keyword evidence="5" id="KW-1185">Reference proteome</keyword>
<evidence type="ECO:0000259" key="3">
    <source>
        <dbReference type="Pfam" id="PF18962"/>
    </source>
</evidence>
<evidence type="ECO:0000313" key="5">
    <source>
        <dbReference type="Proteomes" id="UP001199795"/>
    </source>
</evidence>
<dbReference type="InterPro" id="IPR014756">
    <property type="entry name" value="Ig_E-set"/>
</dbReference>
<dbReference type="Pfam" id="PF18962">
    <property type="entry name" value="Por_Secre_tail"/>
    <property type="match status" value="1"/>
</dbReference>
<dbReference type="EMBL" id="JAKKDU010000001">
    <property type="protein sequence ID" value="MCF7566972.1"/>
    <property type="molecule type" value="Genomic_DNA"/>
</dbReference>
<dbReference type="InterPro" id="IPR013783">
    <property type="entry name" value="Ig-like_fold"/>
</dbReference>
<gene>
    <name evidence="4" type="ORF">L3X37_01155</name>
</gene>
<feature type="domain" description="IPT/TIG" evidence="2">
    <location>
        <begin position="202"/>
        <end position="291"/>
    </location>
</feature>
<proteinExistence type="predicted"/>
<reference evidence="4" key="1">
    <citation type="submission" date="2022-01" db="EMBL/GenBank/DDBJ databases">
        <title>Draft genome sequence of Sabulilitoribacter arenilitoris KCTC 52401.</title>
        <authorList>
            <person name="Oh J.-S."/>
        </authorList>
    </citation>
    <scope>NUCLEOTIDE SEQUENCE</scope>
    <source>
        <strain evidence="4">HMF6543</strain>
    </source>
</reference>
<comment type="caution">
    <text evidence="4">The sequence shown here is derived from an EMBL/GenBank/DDBJ whole genome shotgun (WGS) entry which is preliminary data.</text>
</comment>
<dbReference type="RefSeq" id="WP_237238331.1">
    <property type="nucleotide sequence ID" value="NZ_JAKKDU010000001.1"/>
</dbReference>
<feature type="domain" description="Secretion system C-terminal sorting" evidence="3">
    <location>
        <begin position="547"/>
        <end position="619"/>
    </location>
</feature>
<dbReference type="InterPro" id="IPR024079">
    <property type="entry name" value="MetalloPept_cat_dom_sf"/>
</dbReference>
<sequence>MKKITLLMVLLFSLVFTKNLLAQKMLKQIPLEQQIDNSSLVVEGKVIAKKSFWDDNYHNIYTKNTVEIYKVFKGEQSETIEVITLGGTIGDKALIVFPRLELRRGDVGIFTLYNNDIPVELEAKSSNKKYRTYSSLQGFYKYNLYEDVAVNPFSKKKGISNSFYNEIMNYTKSDYVEVSEFNTNNFSKSNTSNVFLPPASITFTPMTASAGTKSVLTINGSGFGGTQGQVGFSDADDGGATFINALDSQVLTWSDTQITVEIPTRAGTGPILITHHDTTTGISASSLTITYAQLSVTFDPDDETGQMPPGPNGPLGDYAYQTRHINDNVVGGYTWSMQTDFFNDSEFPGAKADFESALDKWRCETKVNWIISGSATGTDVVALDGINVVKFDNNAVPADDLPDGVLGRCSSYYSGCGAFGNISSWNWHVTELDIVFDDETNWHFGAGLPAFTEYDFESVALHELGHGHQLGHTNDPVFDGDNMDDVMHYAISNSEQQRVLLASNISGASDVHSRSTSLVACSQPVMTDSSICNLSVEEDELDAAINLYPNPTRGQFYINKASYINLEKAVIYDISGRLISEHDISNASNTKTIDMQDASKGIYFVNIHSDLAVITKKIVLD</sequence>
<accession>A0AAE3EM47</accession>
<dbReference type="Proteomes" id="UP001199795">
    <property type="component" value="Unassembled WGS sequence"/>
</dbReference>
<dbReference type="InterPro" id="IPR002909">
    <property type="entry name" value="IPT_dom"/>
</dbReference>
<evidence type="ECO:0000313" key="4">
    <source>
        <dbReference type="EMBL" id="MCF7566972.1"/>
    </source>
</evidence>
<dbReference type="Gene3D" id="2.60.40.10">
    <property type="entry name" value="Immunoglobulins"/>
    <property type="match status" value="1"/>
</dbReference>
<evidence type="ECO:0000256" key="1">
    <source>
        <dbReference type="ARBA" id="ARBA00022729"/>
    </source>
</evidence>
<dbReference type="NCBIfam" id="TIGR04183">
    <property type="entry name" value="Por_Secre_tail"/>
    <property type="match status" value="1"/>
</dbReference>
<dbReference type="GO" id="GO:0008237">
    <property type="term" value="F:metallopeptidase activity"/>
    <property type="evidence" value="ECO:0007669"/>
    <property type="project" value="InterPro"/>
</dbReference>
<keyword evidence="1" id="KW-0732">Signal</keyword>
<dbReference type="AlphaFoldDB" id="A0AAE3EM47"/>
<organism evidence="4 5">
    <name type="scientific">Wocania arenilitoris</name>
    <dbReference type="NCBI Taxonomy" id="2044858"/>
    <lineage>
        <taxon>Bacteria</taxon>
        <taxon>Pseudomonadati</taxon>
        <taxon>Bacteroidota</taxon>
        <taxon>Flavobacteriia</taxon>
        <taxon>Flavobacteriales</taxon>
        <taxon>Flavobacteriaceae</taxon>
        <taxon>Wocania</taxon>
    </lineage>
</organism>
<dbReference type="InterPro" id="IPR026444">
    <property type="entry name" value="Secre_tail"/>
</dbReference>
<name>A0AAE3EM47_9FLAO</name>
<protein>
    <submittedName>
        <fullName evidence="4">T9SS type A sorting domain-containing protein</fullName>
    </submittedName>
</protein>
<dbReference type="SUPFAM" id="SSF55486">
    <property type="entry name" value="Metalloproteases ('zincins'), catalytic domain"/>
    <property type="match status" value="1"/>
</dbReference>
<evidence type="ECO:0000259" key="2">
    <source>
        <dbReference type="Pfam" id="PF01833"/>
    </source>
</evidence>
<dbReference type="SUPFAM" id="SSF81296">
    <property type="entry name" value="E set domains"/>
    <property type="match status" value="1"/>
</dbReference>
<dbReference type="Gene3D" id="3.40.390.10">
    <property type="entry name" value="Collagenase (Catalytic Domain)"/>
    <property type="match status" value="1"/>
</dbReference>